<protein>
    <submittedName>
        <fullName evidence="1">Uncharacterized protein</fullName>
    </submittedName>
</protein>
<sequence>MFQLLKQFKRGSFTPVSDRGTKSILSVVASATRYPEATVLQNIEANTVAGE</sequence>
<reference evidence="1" key="1">
    <citation type="journal article" date="2019" name="bioRxiv">
        <title>The Genome of the Zebra Mussel, Dreissena polymorpha: A Resource for Invasive Species Research.</title>
        <authorList>
            <person name="McCartney M.A."/>
            <person name="Auch B."/>
            <person name="Kono T."/>
            <person name="Mallez S."/>
            <person name="Zhang Y."/>
            <person name="Obille A."/>
            <person name="Becker A."/>
            <person name="Abrahante J.E."/>
            <person name="Garbe J."/>
            <person name="Badalamenti J.P."/>
            <person name="Herman A."/>
            <person name="Mangelson H."/>
            <person name="Liachko I."/>
            <person name="Sullivan S."/>
            <person name="Sone E.D."/>
            <person name="Koren S."/>
            <person name="Silverstein K.A.T."/>
            <person name="Beckman K.B."/>
            <person name="Gohl D.M."/>
        </authorList>
    </citation>
    <scope>NUCLEOTIDE SEQUENCE</scope>
    <source>
        <strain evidence="1">Duluth1</strain>
        <tissue evidence="1">Whole animal</tissue>
    </source>
</reference>
<keyword evidence="2" id="KW-1185">Reference proteome</keyword>
<dbReference type="EMBL" id="JAIWYP010000004">
    <property type="protein sequence ID" value="KAH3842004.1"/>
    <property type="molecule type" value="Genomic_DNA"/>
</dbReference>
<dbReference type="Proteomes" id="UP000828390">
    <property type="component" value="Unassembled WGS sequence"/>
</dbReference>
<dbReference type="AlphaFoldDB" id="A0A9D4KM25"/>
<comment type="caution">
    <text evidence="1">The sequence shown here is derived from an EMBL/GenBank/DDBJ whole genome shotgun (WGS) entry which is preliminary data.</text>
</comment>
<proteinExistence type="predicted"/>
<evidence type="ECO:0000313" key="2">
    <source>
        <dbReference type="Proteomes" id="UP000828390"/>
    </source>
</evidence>
<accession>A0A9D4KM25</accession>
<evidence type="ECO:0000313" key="1">
    <source>
        <dbReference type="EMBL" id="KAH3842004.1"/>
    </source>
</evidence>
<name>A0A9D4KM25_DREPO</name>
<gene>
    <name evidence="1" type="ORF">DPMN_115492</name>
</gene>
<reference evidence="1" key="2">
    <citation type="submission" date="2020-11" db="EMBL/GenBank/DDBJ databases">
        <authorList>
            <person name="McCartney M.A."/>
            <person name="Auch B."/>
            <person name="Kono T."/>
            <person name="Mallez S."/>
            <person name="Becker A."/>
            <person name="Gohl D.M."/>
            <person name="Silverstein K.A.T."/>
            <person name="Koren S."/>
            <person name="Bechman K.B."/>
            <person name="Herman A."/>
            <person name="Abrahante J.E."/>
            <person name="Garbe J."/>
        </authorList>
    </citation>
    <scope>NUCLEOTIDE SEQUENCE</scope>
    <source>
        <strain evidence="1">Duluth1</strain>
        <tissue evidence="1">Whole animal</tissue>
    </source>
</reference>
<organism evidence="1 2">
    <name type="scientific">Dreissena polymorpha</name>
    <name type="common">Zebra mussel</name>
    <name type="synonym">Mytilus polymorpha</name>
    <dbReference type="NCBI Taxonomy" id="45954"/>
    <lineage>
        <taxon>Eukaryota</taxon>
        <taxon>Metazoa</taxon>
        <taxon>Spiralia</taxon>
        <taxon>Lophotrochozoa</taxon>
        <taxon>Mollusca</taxon>
        <taxon>Bivalvia</taxon>
        <taxon>Autobranchia</taxon>
        <taxon>Heteroconchia</taxon>
        <taxon>Euheterodonta</taxon>
        <taxon>Imparidentia</taxon>
        <taxon>Neoheterodontei</taxon>
        <taxon>Myida</taxon>
        <taxon>Dreissenoidea</taxon>
        <taxon>Dreissenidae</taxon>
        <taxon>Dreissena</taxon>
    </lineage>
</organism>